<dbReference type="HOGENOM" id="CLU_2237547_0_0_1"/>
<organism evidence="1 2">
    <name type="scientific">Phaeosphaeria nodorum (strain SN15 / ATCC MYA-4574 / FGSC 10173)</name>
    <name type="common">Glume blotch fungus</name>
    <name type="synonym">Parastagonospora nodorum</name>
    <dbReference type="NCBI Taxonomy" id="321614"/>
    <lineage>
        <taxon>Eukaryota</taxon>
        <taxon>Fungi</taxon>
        <taxon>Dikarya</taxon>
        <taxon>Ascomycota</taxon>
        <taxon>Pezizomycotina</taxon>
        <taxon>Dothideomycetes</taxon>
        <taxon>Pleosporomycetidae</taxon>
        <taxon>Pleosporales</taxon>
        <taxon>Pleosporineae</taxon>
        <taxon>Phaeosphaeriaceae</taxon>
        <taxon>Parastagonospora</taxon>
    </lineage>
</organism>
<reference evidence="2" key="1">
    <citation type="journal article" date="2007" name="Plant Cell">
        <title>Dothideomycete-plant interactions illuminated by genome sequencing and EST analysis of the wheat pathogen Stagonospora nodorum.</title>
        <authorList>
            <person name="Hane J.K."/>
            <person name="Lowe R.G."/>
            <person name="Solomon P.S."/>
            <person name="Tan K.C."/>
            <person name="Schoch C.L."/>
            <person name="Spatafora J.W."/>
            <person name="Crous P.W."/>
            <person name="Kodira C."/>
            <person name="Birren B.W."/>
            <person name="Galagan J.E."/>
            <person name="Torriani S.F."/>
            <person name="McDonald B.A."/>
            <person name="Oliver R.P."/>
        </authorList>
    </citation>
    <scope>NUCLEOTIDE SEQUENCE [LARGE SCALE GENOMIC DNA]</scope>
    <source>
        <strain evidence="2">SN15 / ATCC MYA-4574 / FGSC 10173</strain>
    </source>
</reference>
<dbReference type="KEGG" id="pno:SNOG_10023"/>
<gene>
    <name evidence="1" type="ORF">SNOG_10023</name>
</gene>
<dbReference type="EMBL" id="CH445340">
    <property type="protein sequence ID" value="EAT82358.1"/>
    <property type="molecule type" value="Genomic_DNA"/>
</dbReference>
<proteinExistence type="predicted"/>
<dbReference type="GeneID" id="5977212"/>
<name>Q0UDZ1_PHANO</name>
<dbReference type="VEuPathDB" id="FungiDB:JI435_100230"/>
<dbReference type="InParanoid" id="Q0UDZ1"/>
<evidence type="ECO:0000313" key="2">
    <source>
        <dbReference type="Proteomes" id="UP000001055"/>
    </source>
</evidence>
<dbReference type="eggNOG" id="ENOG502T644">
    <property type="taxonomic scope" value="Eukaryota"/>
</dbReference>
<dbReference type="RefSeq" id="XP_001800306.1">
    <property type="nucleotide sequence ID" value="XM_001800254.1"/>
</dbReference>
<dbReference type="Proteomes" id="UP000001055">
    <property type="component" value="Unassembled WGS sequence"/>
</dbReference>
<accession>Q0UDZ1</accession>
<evidence type="ECO:0000313" key="1">
    <source>
        <dbReference type="EMBL" id="EAT82358.1"/>
    </source>
</evidence>
<protein>
    <submittedName>
        <fullName evidence="1">Uncharacterized protein</fullName>
    </submittedName>
</protein>
<dbReference type="AlphaFoldDB" id="Q0UDZ1"/>
<sequence>MSKGTTEAKFPADWFFLDLFPPLPWWGTETTWSTWHTFGAILVIGSMRKLPRFRAPFESRAAQFLGRISFSLYLCHQTVLRVLLNPVMHWTTQFAAGVRAEVTSY</sequence>